<dbReference type="Gene3D" id="6.10.140.530">
    <property type="match status" value="1"/>
</dbReference>
<name>A0A383WKU1_TETOB</name>
<proteinExistence type="predicted"/>
<dbReference type="SUPFAM" id="SSF52540">
    <property type="entry name" value="P-loop containing nucleoside triphosphate hydrolases"/>
    <property type="match status" value="1"/>
</dbReference>
<keyword evidence="5" id="KW-1185">Reference proteome</keyword>
<reference evidence="4 5" key="1">
    <citation type="submission" date="2016-10" db="EMBL/GenBank/DDBJ databases">
        <authorList>
            <person name="Cai Z."/>
        </authorList>
    </citation>
    <scope>NUCLEOTIDE SEQUENCE [LARGE SCALE GENOMIC DNA]</scope>
</reference>
<dbReference type="InterPro" id="IPR005114">
    <property type="entry name" value="Helicase_assoc"/>
</dbReference>
<evidence type="ECO:0000259" key="2">
    <source>
        <dbReference type="Pfam" id="PF03457"/>
    </source>
</evidence>
<evidence type="ECO:0000313" key="4">
    <source>
        <dbReference type="EMBL" id="SZX77853.1"/>
    </source>
</evidence>
<sequence length="316" mass="35712">MCICCENELPKHNPNRADICYTTNRERICHFPQQQQQRQQQRQQQQQQRQDPAAASSSAAAAAVAAVAAAAAAPATTQLLLVTYQSFPTFHAAVVQQQAQLDLVMFDEAHHVTAAQVSKLVFAAEFKQHARKCLYFTATPRNANGIRMLPHKDGTPGDCGPILFRHSLYQAVQDGACKDFKVLVMFTDRCVMRVGSAGTVELQLYEWCIRMRGKRRQQQLSAEEQQALEAVPGWDWGREAVQQVLSFDDKLGLLLQFLQQHKRLPVLPEEYQGVKLGQCCNDWRQQKRKGKLQPDRVEALDAVDGWSWGEGRKPKK</sequence>
<gene>
    <name evidence="4" type="ORF">BQ4739_LOCUS18192</name>
</gene>
<feature type="domain" description="Helicase/UvrB N-terminal" evidence="3">
    <location>
        <begin position="50"/>
        <end position="141"/>
    </location>
</feature>
<feature type="domain" description="Helicase-associated" evidence="2">
    <location>
        <begin position="246"/>
        <end position="304"/>
    </location>
</feature>
<dbReference type="InterPro" id="IPR027417">
    <property type="entry name" value="P-loop_NTPase"/>
</dbReference>
<evidence type="ECO:0000259" key="3">
    <source>
        <dbReference type="Pfam" id="PF04851"/>
    </source>
</evidence>
<evidence type="ECO:0008006" key="6">
    <source>
        <dbReference type="Google" id="ProtNLM"/>
    </source>
</evidence>
<evidence type="ECO:0000313" key="5">
    <source>
        <dbReference type="Proteomes" id="UP000256970"/>
    </source>
</evidence>
<dbReference type="InterPro" id="IPR006935">
    <property type="entry name" value="Helicase/UvrB_N"/>
</dbReference>
<dbReference type="Pfam" id="PF04851">
    <property type="entry name" value="ResIII"/>
    <property type="match status" value="1"/>
</dbReference>
<organism evidence="4 5">
    <name type="scientific">Tetradesmus obliquus</name>
    <name type="common">Green alga</name>
    <name type="synonym">Acutodesmus obliquus</name>
    <dbReference type="NCBI Taxonomy" id="3088"/>
    <lineage>
        <taxon>Eukaryota</taxon>
        <taxon>Viridiplantae</taxon>
        <taxon>Chlorophyta</taxon>
        <taxon>core chlorophytes</taxon>
        <taxon>Chlorophyceae</taxon>
        <taxon>CS clade</taxon>
        <taxon>Sphaeropleales</taxon>
        <taxon>Scenedesmaceae</taxon>
        <taxon>Tetradesmus</taxon>
    </lineage>
</organism>
<accession>A0A383WKU1</accession>
<dbReference type="AlphaFoldDB" id="A0A383WKU1"/>
<dbReference type="GO" id="GO:0005524">
    <property type="term" value="F:ATP binding"/>
    <property type="evidence" value="ECO:0007669"/>
    <property type="project" value="InterPro"/>
</dbReference>
<dbReference type="GO" id="GO:0016787">
    <property type="term" value="F:hydrolase activity"/>
    <property type="evidence" value="ECO:0007669"/>
    <property type="project" value="InterPro"/>
</dbReference>
<dbReference type="EMBL" id="FNXT01001296">
    <property type="protein sequence ID" value="SZX77853.1"/>
    <property type="molecule type" value="Genomic_DNA"/>
</dbReference>
<dbReference type="Proteomes" id="UP000256970">
    <property type="component" value="Unassembled WGS sequence"/>
</dbReference>
<dbReference type="Gene3D" id="3.40.50.300">
    <property type="entry name" value="P-loop containing nucleotide triphosphate hydrolases"/>
    <property type="match status" value="1"/>
</dbReference>
<evidence type="ECO:0000256" key="1">
    <source>
        <dbReference type="SAM" id="MobiDB-lite"/>
    </source>
</evidence>
<dbReference type="Pfam" id="PF03457">
    <property type="entry name" value="HA"/>
    <property type="match status" value="1"/>
</dbReference>
<protein>
    <recommendedName>
        <fullName evidence="6">Helicase ATP-binding domain-containing protein</fullName>
    </recommendedName>
</protein>
<dbReference type="GO" id="GO:0003677">
    <property type="term" value="F:DNA binding"/>
    <property type="evidence" value="ECO:0007669"/>
    <property type="project" value="InterPro"/>
</dbReference>
<feature type="region of interest" description="Disordered" evidence="1">
    <location>
        <begin position="32"/>
        <end position="55"/>
    </location>
</feature>